<sequence length="297" mass="33543">MQLFWVALLVGLVTQVSAMKFKGALERVMFYSAYIMEEMYDESEGKRQIGLDCPTGSRKGLDGKEGRMNLKEFCECLWIKTDTMNDERPNKDTTKWSGTGDPSNPGKKGLTADSMANIIMTVKGANNKLLPKPGYYGWVDVSKLLNGATDYYDTTREFGPILQQLKKDTEGITDKKLKAKFEKVFGYSQGALDAVIKLRSDERIKLEYDYVLDKLRKTDEFESKKDNIQVFKGANGEVDVKKTAEGLHNLFPDTPEWTLRNKVNSIITEARKDTEYVNHLAMENAVKHAKTVSNASC</sequence>
<comment type="caution">
    <text evidence="3">The sequence shown here is derived from an EMBL/GenBank/DDBJ whole genome shotgun (WGS) entry which is preliminary data.</text>
</comment>
<evidence type="ECO:0000256" key="1">
    <source>
        <dbReference type="SAM" id="MobiDB-lite"/>
    </source>
</evidence>
<evidence type="ECO:0000313" key="3">
    <source>
        <dbReference type="EMBL" id="KAL2862690.1"/>
    </source>
</evidence>
<protein>
    <submittedName>
        <fullName evidence="3">Uncharacterized protein</fullName>
    </submittedName>
</protein>
<feature type="signal peptide" evidence="2">
    <location>
        <begin position="1"/>
        <end position="18"/>
    </location>
</feature>
<proteinExistence type="predicted"/>
<reference evidence="3 4" key="1">
    <citation type="submission" date="2024-07" db="EMBL/GenBank/DDBJ databases">
        <title>Section-level genome sequencing and comparative genomics of Aspergillus sections Usti and Cavernicolus.</title>
        <authorList>
            <consortium name="Lawrence Berkeley National Laboratory"/>
            <person name="Nybo J.L."/>
            <person name="Vesth T.C."/>
            <person name="Theobald S."/>
            <person name="Frisvad J.C."/>
            <person name="Larsen T.O."/>
            <person name="Kjaerboelling I."/>
            <person name="Rothschild-Mancinelli K."/>
            <person name="Lyhne E.K."/>
            <person name="Kogle M.E."/>
            <person name="Barry K."/>
            <person name="Clum A."/>
            <person name="Na H."/>
            <person name="Ledsgaard L."/>
            <person name="Lin J."/>
            <person name="Lipzen A."/>
            <person name="Kuo A."/>
            <person name="Riley R."/>
            <person name="Mondo S."/>
            <person name="Labutti K."/>
            <person name="Haridas S."/>
            <person name="Pangalinan J."/>
            <person name="Salamov A.A."/>
            <person name="Simmons B.A."/>
            <person name="Magnuson J.K."/>
            <person name="Chen J."/>
            <person name="Drula E."/>
            <person name="Henrissat B."/>
            <person name="Wiebenga A."/>
            <person name="Lubbers R.J."/>
            <person name="Gomes A.C."/>
            <person name="Macurrencykelacurrency M.R."/>
            <person name="Stajich J."/>
            <person name="Grigoriev I.V."/>
            <person name="Mortensen U.H."/>
            <person name="De Vries R.P."/>
            <person name="Baker S.E."/>
            <person name="Andersen M.R."/>
        </authorList>
    </citation>
    <scope>NUCLEOTIDE SEQUENCE [LARGE SCALE GENOMIC DNA]</scope>
    <source>
        <strain evidence="3 4">CBS 449.75</strain>
    </source>
</reference>
<keyword evidence="4" id="KW-1185">Reference proteome</keyword>
<evidence type="ECO:0000313" key="4">
    <source>
        <dbReference type="Proteomes" id="UP001610432"/>
    </source>
</evidence>
<dbReference type="EMBL" id="JBFXLQ010000063">
    <property type="protein sequence ID" value="KAL2862690.1"/>
    <property type="molecule type" value="Genomic_DNA"/>
</dbReference>
<accession>A0ABR4LDT3</accession>
<gene>
    <name evidence="3" type="ORF">BJX67DRAFT_292240</name>
</gene>
<dbReference type="RefSeq" id="XP_070881669.1">
    <property type="nucleotide sequence ID" value="XM_071026836.1"/>
</dbReference>
<dbReference type="Proteomes" id="UP001610432">
    <property type="component" value="Unassembled WGS sequence"/>
</dbReference>
<keyword evidence="2" id="KW-0732">Signal</keyword>
<feature type="region of interest" description="Disordered" evidence="1">
    <location>
        <begin position="87"/>
        <end position="109"/>
    </location>
</feature>
<name>A0ABR4LDT3_9EURO</name>
<feature type="chain" id="PRO_5047050040" evidence="2">
    <location>
        <begin position="19"/>
        <end position="297"/>
    </location>
</feature>
<dbReference type="GeneID" id="98141908"/>
<organism evidence="3 4">
    <name type="scientific">Aspergillus lucknowensis</name>
    <dbReference type="NCBI Taxonomy" id="176173"/>
    <lineage>
        <taxon>Eukaryota</taxon>
        <taxon>Fungi</taxon>
        <taxon>Dikarya</taxon>
        <taxon>Ascomycota</taxon>
        <taxon>Pezizomycotina</taxon>
        <taxon>Eurotiomycetes</taxon>
        <taxon>Eurotiomycetidae</taxon>
        <taxon>Eurotiales</taxon>
        <taxon>Aspergillaceae</taxon>
        <taxon>Aspergillus</taxon>
        <taxon>Aspergillus subgen. Nidulantes</taxon>
    </lineage>
</organism>
<evidence type="ECO:0000256" key="2">
    <source>
        <dbReference type="SAM" id="SignalP"/>
    </source>
</evidence>